<feature type="transmembrane region" description="Helical" evidence="9">
    <location>
        <begin position="375"/>
        <end position="392"/>
    </location>
</feature>
<feature type="transmembrane region" description="Helical" evidence="9">
    <location>
        <begin position="559"/>
        <end position="582"/>
    </location>
</feature>
<keyword evidence="8 9" id="KW-0472">Membrane</keyword>
<feature type="transmembrane region" description="Helical" evidence="9">
    <location>
        <begin position="659"/>
        <end position="682"/>
    </location>
</feature>
<keyword evidence="6 9" id="KW-1133">Transmembrane helix</keyword>
<reference evidence="10" key="2">
    <citation type="submission" date="2025-09" db="UniProtKB">
        <authorList>
            <consortium name="Ensembl"/>
        </authorList>
    </citation>
    <scope>IDENTIFICATION</scope>
</reference>
<evidence type="ECO:0000313" key="10">
    <source>
        <dbReference type="Ensembl" id="ENSCAFP00020019145.1"/>
    </source>
</evidence>
<sequence>MGSLFRSEAMCLAQLFLQSGTAYECLSALGEKGLVQFRDLNQNVSSFQRKFVGEVKRCEELERILGKFYFISFCFVSFRGINNSLLSIDFHLSSLSHRFVSGLINQGKVEAFEKMLWRVCKGYTIVTYAELDEPLEDPETGEVIKWYVFLISFWGEQIGHKVKKICDCYHCHVYPYPNTAEERKEIQEGLNTRIQDLYTVLHKTEDYLRQVLCKAAESVYSHVIQVKKMKAIYHMLNMCSFDVTNKCLIAEVWCPEADLHELRRALEEGSRESGATIPSFMNTIPTKETPPTLIRTNKFTEGFQNIVDAYGVGSYREVNPALFTIITFPFLFAVMFGDFGHGFVMFLFALLLVINENHPRLNQSQEIMRMFFNGRYILLLMGLFSVYTGLIYNDCFSKSVNLFGSGWNVSAMYSSSHALAEVLQLDPSVPGVFQGPYPLGIDPIWNLATNRLTFLNSFKMKMSVILGIIHMTFGVILGIFNHLHFRKKFNIYLVSVPELLFMLCIFGYLIFMIVYKWLVYSAETSRVAPSILIEFINMFLFPASETNGLYSGQEHVQRLLLVVTALSVPVLFLGKPLFLLWLHNGRSCFGVSRVSVSLDFNFGEILMTQVIHSIEYCLGCISNTASYLRLWALSLAHAQLSDVLWTMLVRVGLRVDTTYGVLLLLPVIALFAVLTIFILLIMEGLSAFLHAIRLHWVEFQNKFYVGAGTKFVPFSFRLLSSKFVDDMA</sequence>
<dbReference type="GO" id="GO:0000220">
    <property type="term" value="C:vacuolar proton-transporting V-type ATPase, V0 domain"/>
    <property type="evidence" value="ECO:0007669"/>
    <property type="project" value="InterPro"/>
</dbReference>
<dbReference type="PANTHER" id="PTHR11629">
    <property type="entry name" value="VACUOLAR PROTON ATPASES"/>
    <property type="match status" value="1"/>
</dbReference>
<evidence type="ECO:0000313" key="11">
    <source>
        <dbReference type="Proteomes" id="UP000694391"/>
    </source>
</evidence>
<name>A0A8C0KS67_CANLU</name>
<dbReference type="Ensembl" id="ENSCAFT00020022155.1">
    <property type="protein sequence ID" value="ENSCAFP00020019145.1"/>
    <property type="gene ID" value="ENSCAFG00020014431.1"/>
</dbReference>
<comment type="similarity">
    <text evidence="2 9">Belongs to the V-ATPase 116 kDa subunit family.</text>
</comment>
<evidence type="ECO:0000256" key="2">
    <source>
        <dbReference type="ARBA" id="ARBA00009904"/>
    </source>
</evidence>
<protein>
    <recommendedName>
        <fullName evidence="9">V-type proton ATPase subunit a</fullName>
    </recommendedName>
</protein>
<keyword evidence="3 9" id="KW-0813">Transport</keyword>
<evidence type="ECO:0000256" key="3">
    <source>
        <dbReference type="ARBA" id="ARBA00022448"/>
    </source>
</evidence>
<feature type="transmembrane region" description="Helical" evidence="9">
    <location>
        <begin position="330"/>
        <end position="354"/>
    </location>
</feature>
<evidence type="ECO:0000256" key="6">
    <source>
        <dbReference type="ARBA" id="ARBA00022989"/>
    </source>
</evidence>
<dbReference type="GO" id="GO:0005886">
    <property type="term" value="C:plasma membrane"/>
    <property type="evidence" value="ECO:0007669"/>
    <property type="project" value="TreeGrafter"/>
</dbReference>
<comment type="function">
    <text evidence="9">Essential component of the vacuolar proton pump (V-ATPase), a multimeric enzyme that catalyzes the translocation of protons across the membranes. Required for assembly and activity of the V-ATPase.</text>
</comment>
<feature type="transmembrane region" description="Helical" evidence="9">
    <location>
        <begin position="462"/>
        <end position="480"/>
    </location>
</feature>
<dbReference type="PANTHER" id="PTHR11629:SF22">
    <property type="entry name" value="V-TYPE PROTON ATPASE 116 KDA SUBUNIT A 2"/>
    <property type="match status" value="1"/>
</dbReference>
<feature type="transmembrane region" description="Helical" evidence="9">
    <location>
        <begin position="492"/>
        <end position="515"/>
    </location>
</feature>
<dbReference type="GO" id="GO:0007035">
    <property type="term" value="P:vacuolar acidification"/>
    <property type="evidence" value="ECO:0007669"/>
    <property type="project" value="TreeGrafter"/>
</dbReference>
<keyword evidence="11" id="KW-1185">Reference proteome</keyword>
<dbReference type="InterPro" id="IPR002490">
    <property type="entry name" value="V-ATPase_116kDa_su"/>
</dbReference>
<dbReference type="Proteomes" id="UP000694391">
    <property type="component" value="Unplaced"/>
</dbReference>
<organism evidence="10 11">
    <name type="scientific">Canis lupus dingo</name>
    <name type="common">dingo</name>
    <dbReference type="NCBI Taxonomy" id="286419"/>
    <lineage>
        <taxon>Eukaryota</taxon>
        <taxon>Metazoa</taxon>
        <taxon>Chordata</taxon>
        <taxon>Craniata</taxon>
        <taxon>Vertebrata</taxon>
        <taxon>Euteleostomi</taxon>
        <taxon>Mammalia</taxon>
        <taxon>Eutheria</taxon>
        <taxon>Laurasiatheria</taxon>
        <taxon>Carnivora</taxon>
        <taxon>Caniformia</taxon>
        <taxon>Canidae</taxon>
        <taxon>Canis</taxon>
    </lineage>
</organism>
<dbReference type="Pfam" id="PF01496">
    <property type="entry name" value="V_ATPase_I"/>
    <property type="match status" value="3"/>
</dbReference>
<keyword evidence="5 9" id="KW-0375">Hydrogen ion transport</keyword>
<evidence type="ECO:0000256" key="5">
    <source>
        <dbReference type="ARBA" id="ARBA00022781"/>
    </source>
</evidence>
<gene>
    <name evidence="10" type="primary">ATP6V0A2</name>
</gene>
<dbReference type="PIRSF" id="PIRSF001293">
    <property type="entry name" value="ATP6V0A1"/>
    <property type="match status" value="1"/>
</dbReference>
<dbReference type="GeneTree" id="ENSGT00950000182881"/>
<evidence type="ECO:0000256" key="9">
    <source>
        <dbReference type="RuleBase" id="RU361189"/>
    </source>
</evidence>
<evidence type="ECO:0000256" key="7">
    <source>
        <dbReference type="ARBA" id="ARBA00023065"/>
    </source>
</evidence>
<evidence type="ECO:0000256" key="8">
    <source>
        <dbReference type="ARBA" id="ARBA00023136"/>
    </source>
</evidence>
<accession>A0A8C0KS67</accession>
<comment type="subcellular location">
    <subcellularLocation>
        <location evidence="1">Membrane</location>
        <topology evidence="1">Multi-pass membrane protein</topology>
    </subcellularLocation>
</comment>
<proteinExistence type="inferred from homology"/>
<dbReference type="GO" id="GO:0051117">
    <property type="term" value="F:ATPase binding"/>
    <property type="evidence" value="ECO:0007669"/>
    <property type="project" value="TreeGrafter"/>
</dbReference>
<dbReference type="GO" id="GO:0046961">
    <property type="term" value="F:proton-transporting ATPase activity, rotational mechanism"/>
    <property type="evidence" value="ECO:0007669"/>
    <property type="project" value="InterPro"/>
</dbReference>
<dbReference type="AlphaFoldDB" id="A0A8C0KS67"/>
<keyword evidence="7 9" id="KW-0406">Ion transport</keyword>
<dbReference type="InterPro" id="IPR026028">
    <property type="entry name" value="V-type_ATPase_116kDa_su_euka"/>
</dbReference>
<evidence type="ECO:0000256" key="4">
    <source>
        <dbReference type="ARBA" id="ARBA00022692"/>
    </source>
</evidence>
<keyword evidence="4 9" id="KW-0812">Transmembrane</keyword>
<reference evidence="10" key="1">
    <citation type="submission" date="2025-08" db="UniProtKB">
        <authorList>
            <consortium name="Ensembl"/>
        </authorList>
    </citation>
    <scope>IDENTIFICATION</scope>
</reference>
<evidence type="ECO:0000256" key="1">
    <source>
        <dbReference type="ARBA" id="ARBA00004141"/>
    </source>
</evidence>